<keyword evidence="1 3" id="KW-0808">Transferase</keyword>
<dbReference type="NCBIfam" id="TIGR03991">
    <property type="entry name" value="alt_bact_glmU"/>
    <property type="match status" value="1"/>
</dbReference>
<protein>
    <submittedName>
        <fullName evidence="3">Glucose-1-phosphate thymidylyltransferase</fullName>
        <ecNumber evidence="3">2.7.7.24</ecNumber>
    </submittedName>
</protein>
<dbReference type="InterPro" id="IPR050065">
    <property type="entry name" value="GlmU-like"/>
</dbReference>
<reference evidence="3" key="1">
    <citation type="submission" date="2018-06" db="EMBL/GenBank/DDBJ databases">
        <authorList>
            <person name="Zhirakovskaya E."/>
        </authorList>
    </citation>
    <scope>NUCLEOTIDE SEQUENCE</scope>
</reference>
<keyword evidence="3" id="KW-0548">Nucleotidyltransferase</keyword>
<name>A0A3B1E0M1_9ZZZZ</name>
<dbReference type="PANTHER" id="PTHR43584">
    <property type="entry name" value="NUCLEOTIDYL TRANSFERASE"/>
    <property type="match status" value="1"/>
</dbReference>
<evidence type="ECO:0000313" key="3">
    <source>
        <dbReference type="EMBL" id="VAX38615.1"/>
    </source>
</evidence>
<proteinExistence type="predicted"/>
<dbReference type="Pfam" id="PF13562">
    <property type="entry name" value="NTP_transf_4"/>
    <property type="match status" value="1"/>
</dbReference>
<sequence length="404" mass="43635">MIPAIVFDDGFGQLAPLTDLRAAFEVRTGALTTLERLRHALDLQVAALYVPEHLEGITAEAHDLPINRMPLREGEVFLINGRCPLPPEELRDPEPGVVYLDPANSRPIGGRLDFLDAIRVLVGEVPDCPTIMLDSPVLMNRPWHFRSVRDQALRFDLELIRSSRVFQPVPEGVLVIGDPADCLLDPTATIYPGVTLDVEAGPIAVAGGAVLRPGAVVGGPTAIGPHCTIREHAVILGNSAFGPRCKVGGEVSGVVFQGYTNKVHEGFIGDTWIGEWSNLGAGTTNSNLLNTYSEIISQATPDGKRERTGETFLGAMIGDHVKTAIGTRIMTGAVIGTGAMWAAGDAIKGCVEPFAWVTDAGRRRYKLDKFLEVMRAVMARRDVEPSDAYLARLARLHHESETAD</sequence>
<dbReference type="Gene3D" id="2.160.10.10">
    <property type="entry name" value="Hexapeptide repeat proteins"/>
    <property type="match status" value="1"/>
</dbReference>
<dbReference type="EC" id="2.7.7.24" evidence="3"/>
<evidence type="ECO:0000256" key="2">
    <source>
        <dbReference type="ARBA" id="ARBA00023315"/>
    </source>
</evidence>
<dbReference type="AlphaFoldDB" id="A0A3B1E0M1"/>
<dbReference type="EMBL" id="UOGK01000145">
    <property type="protein sequence ID" value="VAX38615.1"/>
    <property type="molecule type" value="Genomic_DNA"/>
</dbReference>
<dbReference type="GO" id="GO:0016746">
    <property type="term" value="F:acyltransferase activity"/>
    <property type="evidence" value="ECO:0007669"/>
    <property type="project" value="UniProtKB-KW"/>
</dbReference>
<accession>A0A3B1E0M1</accession>
<dbReference type="InterPro" id="IPR011004">
    <property type="entry name" value="Trimer_LpxA-like_sf"/>
</dbReference>
<evidence type="ECO:0000256" key="1">
    <source>
        <dbReference type="ARBA" id="ARBA00022679"/>
    </source>
</evidence>
<gene>
    <name evidence="3" type="ORF">MNBD_PLANCTO03-1011</name>
</gene>
<dbReference type="InterPro" id="IPR023917">
    <property type="entry name" value="Bifunctiontional_GlmU_bac-type"/>
</dbReference>
<organism evidence="3">
    <name type="scientific">hydrothermal vent metagenome</name>
    <dbReference type="NCBI Taxonomy" id="652676"/>
    <lineage>
        <taxon>unclassified sequences</taxon>
        <taxon>metagenomes</taxon>
        <taxon>ecological metagenomes</taxon>
    </lineage>
</organism>
<dbReference type="SUPFAM" id="SSF51161">
    <property type="entry name" value="Trimeric LpxA-like enzymes"/>
    <property type="match status" value="1"/>
</dbReference>
<dbReference type="GO" id="GO:0008879">
    <property type="term" value="F:glucose-1-phosphate thymidylyltransferase activity"/>
    <property type="evidence" value="ECO:0007669"/>
    <property type="project" value="UniProtKB-EC"/>
</dbReference>
<keyword evidence="2" id="KW-0012">Acyltransferase</keyword>